<dbReference type="SUPFAM" id="SSF51261">
    <property type="entry name" value="Duplicated hybrid motif"/>
    <property type="match status" value="1"/>
</dbReference>
<dbReference type="InterPro" id="IPR011098">
    <property type="entry name" value="G5_dom"/>
</dbReference>
<dbReference type="Pfam" id="PF07501">
    <property type="entry name" value="G5"/>
    <property type="match status" value="1"/>
</dbReference>
<evidence type="ECO:0000256" key="1">
    <source>
        <dbReference type="ARBA" id="ARBA00022729"/>
    </source>
</evidence>
<dbReference type="InterPro" id="IPR018392">
    <property type="entry name" value="LysM"/>
</dbReference>
<evidence type="ECO:0000313" key="5">
    <source>
        <dbReference type="EMBL" id="MBC5722981.1"/>
    </source>
</evidence>
<reference evidence="5" key="1">
    <citation type="submission" date="2020-08" db="EMBL/GenBank/DDBJ databases">
        <title>Genome public.</title>
        <authorList>
            <person name="Liu C."/>
            <person name="Sun Q."/>
        </authorList>
    </citation>
    <scope>NUCLEOTIDE SEQUENCE</scope>
    <source>
        <strain evidence="5">NSJ-23</strain>
    </source>
</reference>
<dbReference type="SMART" id="SM00257">
    <property type="entry name" value="LysM"/>
    <property type="match status" value="1"/>
</dbReference>
<dbReference type="Gene3D" id="2.20.230.10">
    <property type="entry name" value="Resuscitation-promoting factor rpfb"/>
    <property type="match status" value="1"/>
</dbReference>
<dbReference type="GO" id="GO:0004222">
    <property type="term" value="F:metalloendopeptidase activity"/>
    <property type="evidence" value="ECO:0007669"/>
    <property type="project" value="TreeGrafter"/>
</dbReference>
<name>A0A8J6J8Y8_9FIRM</name>
<evidence type="ECO:0000313" key="6">
    <source>
        <dbReference type="Proteomes" id="UP000628736"/>
    </source>
</evidence>
<feature type="region of interest" description="Disordered" evidence="2">
    <location>
        <begin position="1"/>
        <end position="23"/>
    </location>
</feature>
<dbReference type="Pfam" id="PF01551">
    <property type="entry name" value="Peptidase_M23"/>
    <property type="match status" value="1"/>
</dbReference>
<dbReference type="InterPro" id="IPR036779">
    <property type="entry name" value="LysM_dom_sf"/>
</dbReference>
<dbReference type="SMART" id="SM01208">
    <property type="entry name" value="G5"/>
    <property type="match status" value="1"/>
</dbReference>
<keyword evidence="6" id="KW-1185">Reference proteome</keyword>
<dbReference type="CDD" id="cd12797">
    <property type="entry name" value="M23_peptidase"/>
    <property type="match status" value="1"/>
</dbReference>
<sequence length="507" mass="55769">MSEYRERSRRRSSGPRPNQKQPKEKINWAQLRLGLIRQCKGTGEWARIHFRRWVHVLHSESGGRWTVGPASFLGVSAALGLALTITTLYSSSYAVTVDGEKVGVVADQDIVSAAIQEVEAEGSSLLGYDYQVEGDIDYQFTLTLKTELDGEKEIENYFYDQLNSVSNHLRKYQVSVDGEVIGVVKDEAALNEMLDQMQDQYVTENTVSADFVEDVSVDYIYSADNMMTVEEMHQALTANTTGETTYTVVKGDTYNGIAYANDMSLSDLMALNPQADINRLMIGDVVNVKEVIPTVSVETVEEVTYHEAIACPVETQEDSSMYKGDSKILVQGEEGEALVEATVTYVNGVEKERDIQSSTTLREPTTTIKAVGTKEKPKTASKGYFIWPIKGKINSYFGGRYIFGSYSYHSGLDIKASYGASIKAADGGTVTFAGWKGTYGNLVIITHDNGTQTYYAHNSSLLVSAGEKVYQGQVIAKAGSTGRSTGNHCHFEVRVNGSAVNPLNYLK</sequence>
<dbReference type="RefSeq" id="WP_186852905.1">
    <property type="nucleotide sequence ID" value="NZ_JACOPO010000005.1"/>
</dbReference>
<dbReference type="AlphaFoldDB" id="A0A8J6J8Y8"/>
<dbReference type="Pfam" id="PF01476">
    <property type="entry name" value="LysM"/>
    <property type="match status" value="1"/>
</dbReference>
<accession>A0A8J6J8Y8</accession>
<evidence type="ECO:0000256" key="2">
    <source>
        <dbReference type="SAM" id="MobiDB-lite"/>
    </source>
</evidence>
<comment type="caution">
    <text evidence="5">The sequence shown here is derived from an EMBL/GenBank/DDBJ whole genome shotgun (WGS) entry which is preliminary data.</text>
</comment>
<organism evidence="5 6">
    <name type="scientific">Flintibacter hominis</name>
    <dbReference type="NCBI Taxonomy" id="2763048"/>
    <lineage>
        <taxon>Bacteria</taxon>
        <taxon>Bacillati</taxon>
        <taxon>Bacillota</taxon>
        <taxon>Clostridia</taxon>
        <taxon>Eubacteriales</taxon>
        <taxon>Flintibacter</taxon>
    </lineage>
</organism>
<keyword evidence="1" id="KW-0732">Signal</keyword>
<dbReference type="Proteomes" id="UP000628736">
    <property type="component" value="Unassembled WGS sequence"/>
</dbReference>
<dbReference type="PANTHER" id="PTHR21666">
    <property type="entry name" value="PEPTIDASE-RELATED"/>
    <property type="match status" value="1"/>
</dbReference>
<dbReference type="Gene3D" id="3.10.350.10">
    <property type="entry name" value="LysM domain"/>
    <property type="match status" value="1"/>
</dbReference>
<dbReference type="SUPFAM" id="SSF54106">
    <property type="entry name" value="LysM domain"/>
    <property type="match status" value="1"/>
</dbReference>
<protein>
    <submittedName>
        <fullName evidence="5">M23 family metallopeptidase</fullName>
    </submittedName>
</protein>
<dbReference type="PANTHER" id="PTHR21666:SF270">
    <property type="entry name" value="MUREIN HYDROLASE ACTIVATOR ENVC"/>
    <property type="match status" value="1"/>
</dbReference>
<feature type="domain" description="G5" evidence="3">
    <location>
        <begin position="295"/>
        <end position="375"/>
    </location>
</feature>
<proteinExistence type="predicted"/>
<dbReference type="InterPro" id="IPR016047">
    <property type="entry name" value="M23ase_b-sheet_dom"/>
</dbReference>
<dbReference type="Gene3D" id="2.70.70.10">
    <property type="entry name" value="Glucose Permease (Domain IIA)"/>
    <property type="match status" value="1"/>
</dbReference>
<dbReference type="InterPro" id="IPR050570">
    <property type="entry name" value="Cell_wall_metabolism_enzyme"/>
</dbReference>
<feature type="domain" description="LysM" evidence="4">
    <location>
        <begin position="244"/>
        <end position="288"/>
    </location>
</feature>
<evidence type="ECO:0000259" key="3">
    <source>
        <dbReference type="PROSITE" id="PS51109"/>
    </source>
</evidence>
<gene>
    <name evidence="5" type="ORF">H8S11_09165</name>
</gene>
<dbReference type="InterPro" id="IPR011055">
    <property type="entry name" value="Dup_hybrid_motif"/>
</dbReference>
<dbReference type="PROSITE" id="PS51109">
    <property type="entry name" value="G5"/>
    <property type="match status" value="1"/>
</dbReference>
<dbReference type="EMBL" id="JACOPO010000005">
    <property type="protein sequence ID" value="MBC5722981.1"/>
    <property type="molecule type" value="Genomic_DNA"/>
</dbReference>
<dbReference type="CDD" id="cd00118">
    <property type="entry name" value="LysM"/>
    <property type="match status" value="1"/>
</dbReference>
<dbReference type="PROSITE" id="PS51782">
    <property type="entry name" value="LYSM"/>
    <property type="match status" value="1"/>
</dbReference>
<evidence type="ECO:0000259" key="4">
    <source>
        <dbReference type="PROSITE" id="PS51782"/>
    </source>
</evidence>